<evidence type="ECO:0008006" key="3">
    <source>
        <dbReference type="Google" id="ProtNLM"/>
    </source>
</evidence>
<protein>
    <recommendedName>
        <fullName evidence="3">HAUS augmin-like complex subunit 2</fullName>
    </recommendedName>
</protein>
<proteinExistence type="predicted"/>
<accession>A0AAN8CTW0</accession>
<comment type="caution">
    <text evidence="1">The sequence shown here is derived from an EMBL/GenBank/DDBJ whole genome shotgun (WGS) entry which is preliminary data.</text>
</comment>
<gene>
    <name evidence="1" type="ORF">CesoFtcFv8_003776</name>
</gene>
<organism evidence="1 2">
    <name type="scientific">Champsocephalus esox</name>
    <name type="common">pike icefish</name>
    <dbReference type="NCBI Taxonomy" id="159716"/>
    <lineage>
        <taxon>Eukaryota</taxon>
        <taxon>Metazoa</taxon>
        <taxon>Chordata</taxon>
        <taxon>Craniata</taxon>
        <taxon>Vertebrata</taxon>
        <taxon>Euteleostomi</taxon>
        <taxon>Actinopterygii</taxon>
        <taxon>Neopterygii</taxon>
        <taxon>Teleostei</taxon>
        <taxon>Neoteleostei</taxon>
        <taxon>Acanthomorphata</taxon>
        <taxon>Eupercaria</taxon>
        <taxon>Perciformes</taxon>
        <taxon>Notothenioidei</taxon>
        <taxon>Channichthyidae</taxon>
        <taxon>Champsocephalus</taxon>
    </lineage>
</organism>
<reference evidence="1 2" key="1">
    <citation type="journal article" date="2023" name="Mol. Biol. Evol.">
        <title>Genomics of Secondarily Temperate Adaptation in the Only Non-Antarctic Icefish.</title>
        <authorList>
            <person name="Rivera-Colon A.G."/>
            <person name="Rayamajhi N."/>
            <person name="Minhas B.F."/>
            <person name="Madrigal G."/>
            <person name="Bilyk K.T."/>
            <person name="Yoon V."/>
            <person name="Hune M."/>
            <person name="Gregory S."/>
            <person name="Cheng C.H.C."/>
            <person name="Catchen J.M."/>
        </authorList>
    </citation>
    <scope>NUCLEOTIDE SEQUENCE [LARGE SCALE GENOMIC DNA]</scope>
    <source>
        <strain evidence="1">JC2023a</strain>
    </source>
</reference>
<keyword evidence="2" id="KW-1185">Reference proteome</keyword>
<dbReference type="Proteomes" id="UP001335648">
    <property type="component" value="Unassembled WGS sequence"/>
</dbReference>
<sequence>MNITWLVELEQPLTAHHLSLLRCYMLNISVMAPDLSRDLGMISQQTKVMEDLMSKSVPQKNCSLPAMEILEASQNVKCLLEHLEEQLSKVILTV</sequence>
<dbReference type="AlphaFoldDB" id="A0AAN8CTW0"/>
<evidence type="ECO:0000313" key="1">
    <source>
        <dbReference type="EMBL" id="KAK5909887.1"/>
    </source>
</evidence>
<name>A0AAN8CTW0_9TELE</name>
<evidence type="ECO:0000313" key="2">
    <source>
        <dbReference type="Proteomes" id="UP001335648"/>
    </source>
</evidence>
<dbReference type="EMBL" id="JAULUE010002048">
    <property type="protein sequence ID" value="KAK5909887.1"/>
    <property type="molecule type" value="Genomic_DNA"/>
</dbReference>